<sequence length="184" mass="21005">MPLHYIMLLLLLKMECSPKNSHKECNNRGNDAGIHRVSYQRSVSTVPGGRCRCRLLCMGCRHPVTILVHQIHRGTVRPAESRLHIVLTATTVSAQLLSIVLLKHGACFVVGNVVASHPPLAPLERQLLRFLAVQRVQTHHQHVLHRCPHVREVPLLVRVLQCVRYTARKLIQLQPFDIREDFLR</sequence>
<organism evidence="2">
    <name type="scientific">Anopheles braziliensis</name>
    <dbReference type="NCBI Taxonomy" id="58242"/>
    <lineage>
        <taxon>Eukaryota</taxon>
        <taxon>Metazoa</taxon>
        <taxon>Ecdysozoa</taxon>
        <taxon>Arthropoda</taxon>
        <taxon>Hexapoda</taxon>
        <taxon>Insecta</taxon>
        <taxon>Pterygota</taxon>
        <taxon>Neoptera</taxon>
        <taxon>Endopterygota</taxon>
        <taxon>Diptera</taxon>
        <taxon>Nematocera</taxon>
        <taxon>Culicoidea</taxon>
        <taxon>Culicidae</taxon>
        <taxon>Anophelinae</taxon>
        <taxon>Anopheles</taxon>
    </lineage>
</organism>
<proteinExistence type="predicted"/>
<reference evidence="2" key="1">
    <citation type="submission" date="2018-01" db="EMBL/GenBank/DDBJ databases">
        <title>An insight into the sialome of Amazonian anophelines.</title>
        <authorList>
            <person name="Ribeiro J.M."/>
            <person name="Scarpassa V."/>
            <person name="Calvo E."/>
        </authorList>
    </citation>
    <scope>NUCLEOTIDE SEQUENCE</scope>
    <source>
        <tissue evidence="2">Salivary glands</tissue>
    </source>
</reference>
<name>A0A2M3ZMT0_9DIPT</name>
<feature type="signal peptide" evidence="1">
    <location>
        <begin position="1"/>
        <end position="18"/>
    </location>
</feature>
<evidence type="ECO:0000256" key="1">
    <source>
        <dbReference type="SAM" id="SignalP"/>
    </source>
</evidence>
<keyword evidence="1" id="KW-0732">Signal</keyword>
<feature type="chain" id="PRO_5014856710" evidence="1">
    <location>
        <begin position="19"/>
        <end position="184"/>
    </location>
</feature>
<protein>
    <submittedName>
        <fullName evidence="2">Putative secreted peptide</fullName>
    </submittedName>
</protein>
<evidence type="ECO:0000313" key="2">
    <source>
        <dbReference type="EMBL" id="MBW29813.1"/>
    </source>
</evidence>
<dbReference type="EMBL" id="GGFM01009062">
    <property type="protein sequence ID" value="MBW29813.1"/>
    <property type="molecule type" value="Transcribed_RNA"/>
</dbReference>
<dbReference type="AlphaFoldDB" id="A0A2M3ZMT0"/>
<accession>A0A2M3ZMT0</accession>